<dbReference type="AlphaFoldDB" id="A0A507D936"/>
<comment type="caution">
    <text evidence="8">The sequence shown here is derived from an EMBL/GenBank/DDBJ whole genome shotgun (WGS) entry which is preliminary data.</text>
</comment>
<protein>
    <recommendedName>
        <fullName evidence="6">Protein YOP1</fullName>
    </recommendedName>
</protein>
<evidence type="ECO:0000256" key="2">
    <source>
        <dbReference type="ARBA" id="ARBA00008573"/>
    </source>
</evidence>
<dbReference type="InterPro" id="IPR004345">
    <property type="entry name" value="TB2_DP1_HVA22"/>
</dbReference>
<dbReference type="Proteomes" id="UP000317494">
    <property type="component" value="Unassembled WGS sequence"/>
</dbReference>
<evidence type="ECO:0000256" key="6">
    <source>
        <dbReference type="RuleBase" id="RU362006"/>
    </source>
</evidence>
<keyword evidence="9" id="KW-1185">Reference proteome</keyword>
<evidence type="ECO:0000313" key="7">
    <source>
        <dbReference type="EMBL" id="TPX34945.1"/>
    </source>
</evidence>
<evidence type="ECO:0000313" key="9">
    <source>
        <dbReference type="Proteomes" id="UP000317494"/>
    </source>
</evidence>
<evidence type="ECO:0000256" key="1">
    <source>
        <dbReference type="ARBA" id="ARBA00004141"/>
    </source>
</evidence>
<dbReference type="STRING" id="286115.A0A507D936"/>
<dbReference type="EMBL" id="QEAN01000487">
    <property type="protein sequence ID" value="TPX34945.1"/>
    <property type="molecule type" value="Genomic_DNA"/>
</dbReference>
<accession>A0A507D936</accession>
<dbReference type="Pfam" id="PF03134">
    <property type="entry name" value="TB2_DP1_HVA22"/>
    <property type="match status" value="1"/>
</dbReference>
<feature type="transmembrane region" description="Helical" evidence="6">
    <location>
        <begin position="76"/>
        <end position="93"/>
    </location>
</feature>
<comment type="caution">
    <text evidence="6">Lacks conserved residue(s) required for the propagation of feature annotation.</text>
</comment>
<comment type="similarity">
    <text evidence="2 6">Belongs to the DP1 family.</text>
</comment>
<evidence type="ECO:0000313" key="10">
    <source>
        <dbReference type="Proteomes" id="UP000320475"/>
    </source>
</evidence>
<organism evidence="8 10">
    <name type="scientific">Synchytrium endobioticum</name>
    <dbReference type="NCBI Taxonomy" id="286115"/>
    <lineage>
        <taxon>Eukaryota</taxon>
        <taxon>Fungi</taxon>
        <taxon>Fungi incertae sedis</taxon>
        <taxon>Chytridiomycota</taxon>
        <taxon>Chytridiomycota incertae sedis</taxon>
        <taxon>Chytridiomycetes</taxon>
        <taxon>Synchytriales</taxon>
        <taxon>Synchytriaceae</taxon>
        <taxon>Synchytrium</taxon>
    </lineage>
</organism>
<dbReference type="PANTHER" id="PTHR12300:SF161">
    <property type="entry name" value="RECEPTOR EXPRESSION-ENHANCING PROTEIN"/>
    <property type="match status" value="1"/>
</dbReference>
<reference evidence="9 10" key="1">
    <citation type="journal article" date="2019" name="Sci. Rep.">
        <title>Comparative genomics of chytrid fungi reveal insights into the obligate biotrophic and pathogenic lifestyle of Synchytrium endobioticum.</title>
        <authorList>
            <person name="van de Vossenberg B.T.L.H."/>
            <person name="Warris S."/>
            <person name="Nguyen H.D.T."/>
            <person name="van Gent-Pelzer M.P.E."/>
            <person name="Joly D.L."/>
            <person name="van de Geest H.C."/>
            <person name="Bonants P.J.M."/>
            <person name="Smith D.S."/>
            <person name="Levesque C.A."/>
            <person name="van der Lee T.A.J."/>
        </authorList>
    </citation>
    <scope>NUCLEOTIDE SEQUENCE [LARGE SCALE GENOMIC DNA]</scope>
    <source>
        <strain evidence="8 10">LEV6574</strain>
        <strain evidence="7 9">MB42</strain>
    </source>
</reference>
<proteinExistence type="inferred from homology"/>
<dbReference type="PANTHER" id="PTHR12300">
    <property type="entry name" value="HVA22-LIKE PROTEINS"/>
    <property type="match status" value="1"/>
</dbReference>
<dbReference type="GO" id="GO:0016020">
    <property type="term" value="C:membrane"/>
    <property type="evidence" value="ECO:0007669"/>
    <property type="project" value="UniProtKB-SubCell"/>
</dbReference>
<name>A0A507D936_9FUNG</name>
<keyword evidence="5 6" id="KW-0472">Membrane</keyword>
<evidence type="ECO:0000256" key="3">
    <source>
        <dbReference type="ARBA" id="ARBA00022692"/>
    </source>
</evidence>
<dbReference type="EMBL" id="QEAM01000067">
    <property type="protein sequence ID" value="TPX47865.1"/>
    <property type="molecule type" value="Genomic_DNA"/>
</dbReference>
<gene>
    <name evidence="8" type="ORF">SeLEV6574_g02425</name>
    <name evidence="7" type="ORF">SeMB42_g07253</name>
</gene>
<keyword evidence="4 6" id="KW-1133">Transmembrane helix</keyword>
<comment type="subcellular location">
    <subcellularLocation>
        <location evidence="1 6">Membrane</location>
        <topology evidence="1 6">Multi-pass membrane protein</topology>
    </subcellularLocation>
</comment>
<evidence type="ECO:0000256" key="5">
    <source>
        <dbReference type="ARBA" id="ARBA00023136"/>
    </source>
</evidence>
<evidence type="ECO:0000256" key="4">
    <source>
        <dbReference type="ARBA" id="ARBA00022989"/>
    </source>
</evidence>
<dbReference type="OrthoDB" id="10009287at2759"/>
<sequence length="231" mass="25390">MSKVAAKNEYPMTNMLSSLLDKLAAHTPASFKEQTTQLVTAIRANLLNRVQQLDDRINDAHLLTEASRRTGLPPTALFFLAVTGMIVSFGIAVRKAGGLVSNAVGVLFPIYSSLRTLENKDPEEITRWISYWVLYGLITVLDAIRLSQGFSLKYRTLWNVAKIVGLYWLQCSGYSTVVYRGAIRPLLISNKLLPAPTPPVRTSSSPQTVIITSDTAGSPFVPYNTDGKDIS</sequence>
<evidence type="ECO:0000313" key="8">
    <source>
        <dbReference type="EMBL" id="TPX47865.1"/>
    </source>
</evidence>
<keyword evidence="3 6" id="KW-0812">Transmembrane</keyword>
<dbReference type="Proteomes" id="UP000320475">
    <property type="component" value="Unassembled WGS sequence"/>
</dbReference>
<dbReference type="VEuPathDB" id="FungiDB:SeMB42_g07253"/>